<comment type="caution">
    <text evidence="2">The sequence shown here is derived from an EMBL/GenBank/DDBJ whole genome shotgun (WGS) entry which is preliminary data.</text>
</comment>
<name>A0ABR0UQH3_REHGL</name>
<feature type="transmembrane region" description="Helical" evidence="1">
    <location>
        <begin position="420"/>
        <end position="441"/>
    </location>
</feature>
<dbReference type="EMBL" id="JABTTQ020002405">
    <property type="protein sequence ID" value="KAK6124390.1"/>
    <property type="molecule type" value="Genomic_DNA"/>
</dbReference>
<dbReference type="PANTHER" id="PTHR35694:SF1">
    <property type="entry name" value="DENEDDYLASE"/>
    <property type="match status" value="1"/>
</dbReference>
<keyword evidence="1" id="KW-1133">Transmembrane helix</keyword>
<organism evidence="2 3">
    <name type="scientific">Rehmannia glutinosa</name>
    <name type="common">Chinese foxglove</name>
    <dbReference type="NCBI Taxonomy" id="99300"/>
    <lineage>
        <taxon>Eukaryota</taxon>
        <taxon>Viridiplantae</taxon>
        <taxon>Streptophyta</taxon>
        <taxon>Embryophyta</taxon>
        <taxon>Tracheophyta</taxon>
        <taxon>Spermatophyta</taxon>
        <taxon>Magnoliopsida</taxon>
        <taxon>eudicotyledons</taxon>
        <taxon>Gunneridae</taxon>
        <taxon>Pentapetalae</taxon>
        <taxon>asterids</taxon>
        <taxon>lamiids</taxon>
        <taxon>Lamiales</taxon>
        <taxon>Orobanchaceae</taxon>
        <taxon>Rehmannieae</taxon>
        <taxon>Rehmannia</taxon>
    </lineage>
</organism>
<evidence type="ECO:0000313" key="3">
    <source>
        <dbReference type="Proteomes" id="UP001318860"/>
    </source>
</evidence>
<accession>A0ABR0UQH3</accession>
<evidence type="ECO:0000313" key="2">
    <source>
        <dbReference type="EMBL" id="KAK6124390.1"/>
    </source>
</evidence>
<dbReference type="Proteomes" id="UP001318860">
    <property type="component" value="Unassembled WGS sequence"/>
</dbReference>
<evidence type="ECO:0000256" key="1">
    <source>
        <dbReference type="SAM" id="Phobius"/>
    </source>
</evidence>
<dbReference type="PANTHER" id="PTHR35694">
    <property type="entry name" value="DENEDDYLASE"/>
    <property type="match status" value="1"/>
</dbReference>
<keyword evidence="3" id="KW-1185">Reference proteome</keyword>
<keyword evidence="1" id="KW-0812">Transmembrane</keyword>
<sequence length="633" mass="70794">MAFSSSRVLFVPLYPSSSFPFKPSVTAFPKLPLYHTKSPHFLLSASSSDNQPLSPFTSEQAVLETIANFDGTEKSLPAVRTYENDLARLTLVGAVDFKQALTAAAADGGEAADEHLSSGVSAMVVETLFPGPADDHSTVATRLILPSRKVKEKAIQLKKLLKKDFFSGTMSKNILAMTFRQVVMEQLWSLELALLRPGTKRNMDDLENPREVPVLLSLSSSDERIISEIGEVVCAAALEDTERHFLHDYTNRVSSMFFSRFNNQKKISSRESSVVLYNFLEHEIIANAKILLEKFNLERGKHKLKGTKLKNRWWTSTAFSKLKKIGGPEFCVWISEFIPAYMLEIDSNKFSDMRFEGWKKSDANRWEVVLTHSQMVSLADILDMYYEDVFTLPEKRLSCHAVAKPSNLDLNKGSSFFKKLSIVLVSGIFLVTISVLGKLYLPHLPIRKKYIQENSQAPFSEITCVPHHSVESSELEMCCVSIIRRIKDSFGWPGEIRKQSGVCAWIGELPNFLRKVDDIESNMLDISSTSIPLAASEEEMKSLEDIASYQVVVSTDWNIIGFQPTNRVAVNNWAANPLAKVLYGGKNLSPGLFEPGLKISHPSGVVVLELLISSNPNSYFAMVRTVDISEKNN</sequence>
<reference evidence="2 3" key="1">
    <citation type="journal article" date="2021" name="Comput. Struct. Biotechnol. J.">
        <title>De novo genome assembly of the potent medicinal plant Rehmannia glutinosa using nanopore technology.</title>
        <authorList>
            <person name="Ma L."/>
            <person name="Dong C."/>
            <person name="Song C."/>
            <person name="Wang X."/>
            <person name="Zheng X."/>
            <person name="Niu Y."/>
            <person name="Chen S."/>
            <person name="Feng W."/>
        </authorList>
    </citation>
    <scope>NUCLEOTIDE SEQUENCE [LARGE SCALE GENOMIC DNA]</scope>
    <source>
        <strain evidence="2">DH-2019</strain>
    </source>
</reference>
<proteinExistence type="predicted"/>
<gene>
    <name evidence="2" type="ORF">DH2020_041883</name>
</gene>
<protein>
    <submittedName>
        <fullName evidence="2">Uncharacterized protein</fullName>
    </submittedName>
</protein>
<keyword evidence="1" id="KW-0472">Membrane</keyword>